<keyword evidence="3" id="KW-1185">Reference proteome</keyword>
<evidence type="ECO:0000256" key="1">
    <source>
        <dbReference type="SAM" id="MobiDB-lite"/>
    </source>
</evidence>
<dbReference type="Proteomes" id="UP001566476">
    <property type="component" value="Unassembled WGS sequence"/>
</dbReference>
<reference evidence="2 3" key="1">
    <citation type="submission" date="2024-07" db="EMBL/GenBank/DDBJ databases">
        <authorList>
            <person name="Thanompreechachai J."/>
            <person name="Duangmal K."/>
        </authorList>
    </citation>
    <scope>NUCLEOTIDE SEQUENCE [LARGE SCALE GENOMIC DNA]</scope>
    <source>
        <strain evidence="2 3">TBRC 1896</strain>
    </source>
</reference>
<organism evidence="2 3">
    <name type="scientific">Kineococcus mangrovi</name>
    <dbReference type="NCBI Taxonomy" id="1660183"/>
    <lineage>
        <taxon>Bacteria</taxon>
        <taxon>Bacillati</taxon>
        <taxon>Actinomycetota</taxon>
        <taxon>Actinomycetes</taxon>
        <taxon>Kineosporiales</taxon>
        <taxon>Kineosporiaceae</taxon>
        <taxon>Kineococcus</taxon>
    </lineage>
</organism>
<dbReference type="RefSeq" id="WP_370717981.1">
    <property type="nucleotide sequence ID" value="NZ_JBGGTQ010000003.1"/>
</dbReference>
<dbReference type="EMBL" id="JBGGTQ010000003">
    <property type="protein sequence ID" value="MEZ0491926.1"/>
    <property type="molecule type" value="Genomic_DNA"/>
</dbReference>
<protein>
    <recommendedName>
        <fullName evidence="4">DUF2267 domain-containing protein</fullName>
    </recommendedName>
</protein>
<feature type="region of interest" description="Disordered" evidence="1">
    <location>
        <begin position="46"/>
        <end position="67"/>
    </location>
</feature>
<accession>A0ABV4HZT1</accession>
<proteinExistence type="predicted"/>
<feature type="compositionally biased region" description="Low complexity" evidence="1">
    <location>
        <begin position="50"/>
        <end position="62"/>
    </location>
</feature>
<evidence type="ECO:0008006" key="4">
    <source>
        <dbReference type="Google" id="ProtNLM"/>
    </source>
</evidence>
<evidence type="ECO:0000313" key="3">
    <source>
        <dbReference type="Proteomes" id="UP001566476"/>
    </source>
</evidence>
<sequence length="120" mass="12726">MSDPRNENRRQGESIDAVLRGLLKQGGLDPTAERLAEQGIDRLRSFLGSGPAPGTTATPDAGAGRGDVQDAEVVTTGREMLMHTIPLPDGTRVEVLVPERLTRAEAERVAAVLSALAVEE</sequence>
<gene>
    <name evidence="2" type="ORF">AB2L28_06710</name>
</gene>
<name>A0ABV4HZT1_9ACTN</name>
<evidence type="ECO:0000313" key="2">
    <source>
        <dbReference type="EMBL" id="MEZ0491926.1"/>
    </source>
</evidence>
<comment type="caution">
    <text evidence="2">The sequence shown here is derived from an EMBL/GenBank/DDBJ whole genome shotgun (WGS) entry which is preliminary data.</text>
</comment>